<feature type="compositionally biased region" description="Basic residues" evidence="1">
    <location>
        <begin position="1"/>
        <end position="22"/>
    </location>
</feature>
<comment type="caution">
    <text evidence="2">The sequence shown here is derived from an EMBL/GenBank/DDBJ whole genome shotgun (WGS) entry which is preliminary data.</text>
</comment>
<keyword evidence="2" id="KW-0418">Kinase</keyword>
<dbReference type="EMBL" id="RPDH01000001">
    <property type="protein sequence ID" value="RPE13214.1"/>
    <property type="molecule type" value="Genomic_DNA"/>
</dbReference>
<dbReference type="Gene3D" id="3.30.420.300">
    <property type="entry name" value="2-keto-3-deoxy-galactonokinase, substrate binding domain"/>
    <property type="match status" value="1"/>
</dbReference>
<dbReference type="GO" id="GO:0008671">
    <property type="term" value="F:2-dehydro-3-deoxygalactonokinase activity"/>
    <property type="evidence" value="ECO:0007669"/>
    <property type="project" value="InterPro"/>
</dbReference>
<dbReference type="InterPro" id="IPR007729">
    <property type="entry name" value="DGOK"/>
</dbReference>
<dbReference type="AlphaFoldDB" id="A0A3N4QND6"/>
<dbReference type="InterPro" id="IPR042258">
    <property type="entry name" value="DGOK_N"/>
</dbReference>
<dbReference type="Proteomes" id="UP000278351">
    <property type="component" value="Unassembled WGS sequence"/>
</dbReference>
<sequence length="379" mass="41769">MRGGFKRIRKNSIPRYGRRSLNKRSAPYRTDTGSTDNRHSDAHPKISRTQHMRRQSPPDSQMAITKSTTKMDRFLSCDWGTSSFRLRLVDADSLRVIAEEKSSTGIAETFQQWQQTASSREQFYAAVINRHVAAMETQLNISLAKIPVILSGMASSSIGMKELPYKTLPFQLDGSDLSVQTAGNMIIISGATTGQDVMRGEETKIVGCAALLPDTHREQLLILPGTHAKHVTIRGGQAKDFRTFMTGEFFELLSARSVLTASVKGDGNFNEQASRRAFEAGVEAGGSVNLLHAAFLVRTNDVLKKMPPQENYFYLSGLLIGAELREAQAGAPVYLAGGPQHLPLYTAACETLHIAVEGRIDADEALVRGQHIVWTHLQR</sequence>
<dbReference type="GO" id="GO:0034194">
    <property type="term" value="P:D-galactonate catabolic process"/>
    <property type="evidence" value="ECO:0007669"/>
    <property type="project" value="InterPro"/>
</dbReference>
<feature type="compositionally biased region" description="Basic residues" evidence="1">
    <location>
        <begin position="45"/>
        <end position="54"/>
    </location>
</feature>
<evidence type="ECO:0000313" key="2">
    <source>
        <dbReference type="EMBL" id="RPE13214.1"/>
    </source>
</evidence>
<dbReference type="CDD" id="cd24012">
    <property type="entry name" value="ASKHA_NBD_KDGal-kinase"/>
    <property type="match status" value="1"/>
</dbReference>
<dbReference type="Gene3D" id="3.30.420.310">
    <property type="entry name" value="2-keto-3-deoxy-galactonokinase, C-terminal domain"/>
    <property type="match status" value="1"/>
</dbReference>
<keyword evidence="2" id="KW-0808">Transferase</keyword>
<name>A0A3N4QND6_9BACT</name>
<evidence type="ECO:0000313" key="3">
    <source>
        <dbReference type="Proteomes" id="UP000278351"/>
    </source>
</evidence>
<keyword evidence="3" id="KW-1185">Reference proteome</keyword>
<evidence type="ECO:0000256" key="1">
    <source>
        <dbReference type="SAM" id="MobiDB-lite"/>
    </source>
</evidence>
<feature type="region of interest" description="Disordered" evidence="1">
    <location>
        <begin position="1"/>
        <end position="62"/>
    </location>
</feature>
<gene>
    <name evidence="2" type="ORF">EGT74_06705</name>
</gene>
<reference evidence="2 3" key="1">
    <citation type="submission" date="2018-11" db="EMBL/GenBank/DDBJ databases">
        <title>Chitinophaga lutea sp.nov., isolate from arsenic contaminated soil.</title>
        <authorList>
            <person name="Zong Y."/>
        </authorList>
    </citation>
    <scope>NUCLEOTIDE SEQUENCE [LARGE SCALE GENOMIC DNA]</scope>
    <source>
        <strain evidence="2 3">ZY74</strain>
    </source>
</reference>
<dbReference type="InterPro" id="IPR042257">
    <property type="entry name" value="DGOK_C"/>
</dbReference>
<dbReference type="Pfam" id="PF05035">
    <property type="entry name" value="DGOK"/>
    <property type="match status" value="1"/>
</dbReference>
<protein>
    <submittedName>
        <fullName evidence="2">2-dehydro-3-deoxygalactonokinase</fullName>
    </submittedName>
</protein>
<accession>A0A3N4QND6</accession>
<organism evidence="2 3">
    <name type="scientific">Chitinophaga lutea</name>
    <dbReference type="NCBI Taxonomy" id="2488634"/>
    <lineage>
        <taxon>Bacteria</taxon>
        <taxon>Pseudomonadati</taxon>
        <taxon>Bacteroidota</taxon>
        <taxon>Chitinophagia</taxon>
        <taxon>Chitinophagales</taxon>
        <taxon>Chitinophagaceae</taxon>
        <taxon>Chitinophaga</taxon>
    </lineage>
</organism>
<proteinExistence type="predicted"/>